<accession>A0A372JPY6</accession>
<evidence type="ECO:0000256" key="2">
    <source>
        <dbReference type="ARBA" id="ARBA00023002"/>
    </source>
</evidence>
<dbReference type="PANTHER" id="PTHR43708:SF5">
    <property type="entry name" value="CONSERVED EXPRESSED OXIDOREDUCTASE (EUROFUNG)-RELATED"/>
    <property type="match status" value="1"/>
</dbReference>
<dbReference type="PANTHER" id="PTHR43708">
    <property type="entry name" value="CONSERVED EXPRESSED OXIDOREDUCTASE (EUROFUNG)"/>
    <property type="match status" value="1"/>
</dbReference>
<dbReference type="SUPFAM" id="SSF51735">
    <property type="entry name" value="NAD(P)-binding Rossmann-fold domains"/>
    <property type="match status" value="1"/>
</dbReference>
<evidence type="ECO:0000313" key="5">
    <source>
        <dbReference type="EMBL" id="RFU41876.1"/>
    </source>
</evidence>
<dbReference type="SUPFAM" id="SSF55347">
    <property type="entry name" value="Glyceraldehyde-3-phosphate dehydrogenase-like, C-terminal domain"/>
    <property type="match status" value="1"/>
</dbReference>
<proteinExistence type="inferred from homology"/>
<keyword evidence="6" id="KW-1185">Reference proteome</keyword>
<keyword evidence="2" id="KW-0560">Oxidoreductase</keyword>
<dbReference type="Gene3D" id="3.40.50.720">
    <property type="entry name" value="NAD(P)-binding Rossmann-like Domain"/>
    <property type="match status" value="1"/>
</dbReference>
<name>A0A372JPY6_9ACTN</name>
<reference evidence="5 6" key="1">
    <citation type="submission" date="2018-08" db="EMBL/GenBank/DDBJ databases">
        <title>Actinomadura jelena sp. nov., a novel Actinomycete isolated from soil in Chad.</title>
        <authorList>
            <person name="Shi L."/>
        </authorList>
    </citation>
    <scope>NUCLEOTIDE SEQUENCE [LARGE SCALE GENOMIC DNA]</scope>
    <source>
        <strain evidence="5 6">NEAU-G17</strain>
    </source>
</reference>
<dbReference type="InterPro" id="IPR051317">
    <property type="entry name" value="Gfo/Idh/MocA_oxidoreduct"/>
</dbReference>
<dbReference type="InterPro" id="IPR036291">
    <property type="entry name" value="NAD(P)-bd_dom_sf"/>
</dbReference>
<sequence>MDLAIVGFGTAGEARLSAYATIEDARVACVVDPSPDRRARAAAHGLDGFADLGSMLATTTVDAIDVCAPPAFHAELVTAGLTAGCHVICEKPVAFEAAQAADLVARSRRTGRLLYPAHNYGFSPMMRMFVEAVAEPIGGPMTASFTIRRPTHARGVSSWRPDWRRDPAMACGGILLDHGTHCIYMATRLFGALPTKVSCTTILNDQGLDHAAEATLRFPNGSCEIALSWISDERSNLYELSGPAGSVSLHDGQALITGPNGSEVRELISPTGSGTHEEWFADMFADFAYLVDRPQEWGRPLDETLGTAQIIEAAYRSAARNGTAVSVDG</sequence>
<dbReference type="EMBL" id="QURH01000180">
    <property type="protein sequence ID" value="RFU41876.1"/>
    <property type="molecule type" value="Genomic_DNA"/>
</dbReference>
<dbReference type="GO" id="GO:0000166">
    <property type="term" value="F:nucleotide binding"/>
    <property type="evidence" value="ECO:0007669"/>
    <property type="project" value="InterPro"/>
</dbReference>
<feature type="domain" description="Gfo/Idh/MocA-like oxidoreductase N-terminal" evidence="3">
    <location>
        <begin position="3"/>
        <end position="117"/>
    </location>
</feature>
<protein>
    <submittedName>
        <fullName evidence="5">Gfo/Idh/MocA family oxidoreductase</fullName>
    </submittedName>
</protein>
<dbReference type="AlphaFoldDB" id="A0A372JPY6"/>
<comment type="caution">
    <text evidence="5">The sequence shown here is derived from an EMBL/GenBank/DDBJ whole genome shotgun (WGS) entry which is preliminary data.</text>
</comment>
<dbReference type="Gene3D" id="3.30.360.10">
    <property type="entry name" value="Dihydrodipicolinate Reductase, domain 2"/>
    <property type="match status" value="1"/>
</dbReference>
<dbReference type="Proteomes" id="UP000261811">
    <property type="component" value="Unassembled WGS sequence"/>
</dbReference>
<gene>
    <name evidence="5" type="ORF">DZF91_09480</name>
</gene>
<evidence type="ECO:0000313" key="6">
    <source>
        <dbReference type="Proteomes" id="UP000261811"/>
    </source>
</evidence>
<dbReference type="OrthoDB" id="9792085at2"/>
<dbReference type="InterPro" id="IPR055170">
    <property type="entry name" value="GFO_IDH_MocA-like_dom"/>
</dbReference>
<dbReference type="InterPro" id="IPR000683">
    <property type="entry name" value="Gfo/Idh/MocA-like_OxRdtase_N"/>
</dbReference>
<organism evidence="5 6">
    <name type="scientific">Actinomadura logoneensis</name>
    <dbReference type="NCBI Taxonomy" id="2293572"/>
    <lineage>
        <taxon>Bacteria</taxon>
        <taxon>Bacillati</taxon>
        <taxon>Actinomycetota</taxon>
        <taxon>Actinomycetes</taxon>
        <taxon>Streptosporangiales</taxon>
        <taxon>Thermomonosporaceae</taxon>
        <taxon>Actinomadura</taxon>
    </lineage>
</organism>
<evidence type="ECO:0000256" key="1">
    <source>
        <dbReference type="ARBA" id="ARBA00010928"/>
    </source>
</evidence>
<comment type="similarity">
    <text evidence="1">Belongs to the Gfo/Idh/MocA family.</text>
</comment>
<dbReference type="Pfam" id="PF22725">
    <property type="entry name" value="GFO_IDH_MocA_C3"/>
    <property type="match status" value="1"/>
</dbReference>
<feature type="domain" description="GFO/IDH/MocA-like oxidoreductase" evidence="4">
    <location>
        <begin position="137"/>
        <end position="247"/>
    </location>
</feature>
<dbReference type="GO" id="GO:0016491">
    <property type="term" value="F:oxidoreductase activity"/>
    <property type="evidence" value="ECO:0007669"/>
    <property type="project" value="UniProtKB-KW"/>
</dbReference>
<dbReference type="Pfam" id="PF01408">
    <property type="entry name" value="GFO_IDH_MocA"/>
    <property type="match status" value="1"/>
</dbReference>
<evidence type="ECO:0000259" key="4">
    <source>
        <dbReference type="Pfam" id="PF22725"/>
    </source>
</evidence>
<dbReference type="RefSeq" id="WP_117357101.1">
    <property type="nucleotide sequence ID" value="NZ_QURH01000180.1"/>
</dbReference>
<evidence type="ECO:0000259" key="3">
    <source>
        <dbReference type="Pfam" id="PF01408"/>
    </source>
</evidence>